<dbReference type="PANTHER" id="PTHR23149:SF9">
    <property type="entry name" value="G PATCH DOMAIN-CONTAINING PROTEIN 4"/>
    <property type="match status" value="1"/>
</dbReference>
<dbReference type="Pfam" id="PF01585">
    <property type="entry name" value="G-patch"/>
    <property type="match status" value="1"/>
</dbReference>
<evidence type="ECO:0000313" key="6">
    <source>
        <dbReference type="RefSeq" id="XP_030370021.1"/>
    </source>
</evidence>
<accession>A0A6J2SZI8</accession>
<proteinExistence type="predicted"/>
<dbReference type="AlphaFoldDB" id="A0A6J2SZI8"/>
<name>A0A6J2SZI8_DROLE</name>
<dbReference type="InterPro" id="IPR000467">
    <property type="entry name" value="G_patch_dom"/>
</dbReference>
<dbReference type="GeneID" id="115620761"/>
<feature type="domain" description="G-patch" evidence="4">
    <location>
        <begin position="1"/>
        <end position="46"/>
    </location>
</feature>
<gene>
    <name evidence="6" type="primary">LOC115620761</name>
</gene>
<evidence type="ECO:0000313" key="5">
    <source>
        <dbReference type="Proteomes" id="UP000504634"/>
    </source>
</evidence>
<evidence type="ECO:0000256" key="2">
    <source>
        <dbReference type="SAM" id="Coils"/>
    </source>
</evidence>
<sequence>MDFAKKILGKYGWKEGDGLGRNNDGITVPLKANLKFDNAGLGVDHSKEFNDHWWVRCFKEAAENVDVRVQKDGQVSTARKQGEEAVEISTQSYSIKKMKKATEQRARAGEGGTYYQNFLQSATLTKSNCEVKSKDYVKMEDIAVASVNVLSDEELFRACGGRTAHKGARHGIKQRGKLARLEQQEQEMLEKLQKSKGMVESVDINKTKKKTRQLDESKETVAMKQQEREKLEELQKSEDIVESVVVYKTKKNRNKSRRLGENEAEEVDSAVRSTKKKKKKV</sequence>
<evidence type="ECO:0000256" key="1">
    <source>
        <dbReference type="ARBA" id="ARBA00040365"/>
    </source>
</evidence>
<keyword evidence="5" id="KW-1185">Reference proteome</keyword>
<evidence type="ECO:0000256" key="3">
    <source>
        <dbReference type="SAM" id="MobiDB-lite"/>
    </source>
</evidence>
<dbReference type="PROSITE" id="PS50174">
    <property type="entry name" value="G_PATCH"/>
    <property type="match status" value="1"/>
</dbReference>
<feature type="coiled-coil region" evidence="2">
    <location>
        <begin position="178"/>
        <end position="244"/>
    </location>
</feature>
<feature type="region of interest" description="Disordered" evidence="3">
    <location>
        <begin position="251"/>
        <end position="281"/>
    </location>
</feature>
<protein>
    <recommendedName>
        <fullName evidence="1">G patch domain-containing protein 4</fullName>
    </recommendedName>
</protein>
<dbReference type="GO" id="GO:0003676">
    <property type="term" value="F:nucleic acid binding"/>
    <property type="evidence" value="ECO:0007669"/>
    <property type="project" value="InterPro"/>
</dbReference>
<keyword evidence="2" id="KW-0175">Coiled coil</keyword>
<dbReference type="OrthoDB" id="10019757at2759"/>
<reference evidence="6" key="1">
    <citation type="submission" date="2025-08" db="UniProtKB">
        <authorList>
            <consortium name="RefSeq"/>
        </authorList>
    </citation>
    <scope>IDENTIFICATION</scope>
    <source>
        <strain evidence="6">11010-0011.00</strain>
        <tissue evidence="6">Whole body</tissue>
    </source>
</reference>
<dbReference type="PANTHER" id="PTHR23149">
    <property type="entry name" value="G PATCH DOMAIN CONTAINING PROTEIN"/>
    <property type="match status" value="1"/>
</dbReference>
<dbReference type="Proteomes" id="UP000504634">
    <property type="component" value="Unplaced"/>
</dbReference>
<dbReference type="RefSeq" id="XP_030370021.1">
    <property type="nucleotide sequence ID" value="XM_030514161.1"/>
</dbReference>
<evidence type="ECO:0000259" key="4">
    <source>
        <dbReference type="PROSITE" id="PS50174"/>
    </source>
</evidence>
<dbReference type="InterPro" id="IPR050656">
    <property type="entry name" value="PINX1"/>
</dbReference>
<organism evidence="5 6">
    <name type="scientific">Drosophila lebanonensis</name>
    <name type="common">Fruit fly</name>
    <name type="synonym">Scaptodrosophila lebanonensis</name>
    <dbReference type="NCBI Taxonomy" id="7225"/>
    <lineage>
        <taxon>Eukaryota</taxon>
        <taxon>Metazoa</taxon>
        <taxon>Ecdysozoa</taxon>
        <taxon>Arthropoda</taxon>
        <taxon>Hexapoda</taxon>
        <taxon>Insecta</taxon>
        <taxon>Pterygota</taxon>
        <taxon>Neoptera</taxon>
        <taxon>Endopterygota</taxon>
        <taxon>Diptera</taxon>
        <taxon>Brachycera</taxon>
        <taxon>Muscomorpha</taxon>
        <taxon>Ephydroidea</taxon>
        <taxon>Drosophilidae</taxon>
        <taxon>Scaptodrosophila</taxon>
    </lineage>
</organism>
<dbReference type="GO" id="GO:0005730">
    <property type="term" value="C:nucleolus"/>
    <property type="evidence" value="ECO:0007669"/>
    <property type="project" value="TreeGrafter"/>
</dbReference>
<dbReference type="SMART" id="SM00443">
    <property type="entry name" value="G_patch"/>
    <property type="match status" value="1"/>
</dbReference>